<organism evidence="15">
    <name type="scientific">marine metagenome</name>
    <dbReference type="NCBI Taxonomy" id="408172"/>
    <lineage>
        <taxon>unclassified sequences</taxon>
        <taxon>metagenomes</taxon>
        <taxon>ecological metagenomes</taxon>
    </lineage>
</organism>
<dbReference type="PANTHER" id="PTHR30231:SF41">
    <property type="entry name" value="DNA POLYMERASE III SUBUNIT EPSILON"/>
    <property type="match status" value="1"/>
</dbReference>
<keyword evidence="11" id="KW-0460">Magnesium</keyword>
<dbReference type="FunFam" id="3.30.420.10:FF:000012">
    <property type="entry name" value="DNA polymerase III subunit epsilon"/>
    <property type="match status" value="1"/>
</dbReference>
<dbReference type="GO" id="GO:0003677">
    <property type="term" value="F:DNA binding"/>
    <property type="evidence" value="ECO:0007669"/>
    <property type="project" value="InterPro"/>
</dbReference>
<dbReference type="SMART" id="SM00479">
    <property type="entry name" value="EXOIII"/>
    <property type="match status" value="1"/>
</dbReference>
<dbReference type="Gene3D" id="3.30.420.10">
    <property type="entry name" value="Ribonuclease H-like superfamily/Ribonuclease H"/>
    <property type="match status" value="1"/>
</dbReference>
<dbReference type="InterPro" id="IPR006054">
    <property type="entry name" value="DnaQ"/>
</dbReference>
<feature type="domain" description="Exonuclease" evidence="14">
    <location>
        <begin position="2"/>
        <end position="172"/>
    </location>
</feature>
<dbReference type="AlphaFoldDB" id="A0A382PJV6"/>
<keyword evidence="4" id="KW-0808">Transferase</keyword>
<dbReference type="CDD" id="cd06131">
    <property type="entry name" value="DNA_pol_III_epsilon_Ecoli_like"/>
    <property type="match status" value="1"/>
</dbReference>
<dbReference type="InterPro" id="IPR036397">
    <property type="entry name" value="RNaseH_sf"/>
</dbReference>
<dbReference type="SUPFAM" id="SSF53098">
    <property type="entry name" value="Ribonuclease H-like"/>
    <property type="match status" value="1"/>
</dbReference>
<evidence type="ECO:0000313" key="15">
    <source>
        <dbReference type="EMBL" id="SVC73663.1"/>
    </source>
</evidence>
<evidence type="ECO:0000256" key="4">
    <source>
        <dbReference type="ARBA" id="ARBA00022679"/>
    </source>
</evidence>
<gene>
    <name evidence="15" type="ORF">METZ01_LOCUS326517</name>
</gene>
<evidence type="ECO:0000256" key="11">
    <source>
        <dbReference type="ARBA" id="ARBA00022842"/>
    </source>
</evidence>
<dbReference type="GO" id="GO:0008408">
    <property type="term" value="F:3'-5' exonuclease activity"/>
    <property type="evidence" value="ECO:0007669"/>
    <property type="project" value="TreeGrafter"/>
</dbReference>
<reference evidence="15" key="1">
    <citation type="submission" date="2018-05" db="EMBL/GenBank/DDBJ databases">
        <authorList>
            <person name="Lanie J.A."/>
            <person name="Ng W.-L."/>
            <person name="Kazmierczak K.M."/>
            <person name="Andrzejewski T.M."/>
            <person name="Davidsen T.M."/>
            <person name="Wayne K.J."/>
            <person name="Tettelin H."/>
            <person name="Glass J.I."/>
            <person name="Rusch D."/>
            <person name="Podicherti R."/>
            <person name="Tsui H.-C.T."/>
            <person name="Winkler M.E."/>
        </authorList>
    </citation>
    <scope>NUCLEOTIDE SEQUENCE</scope>
</reference>
<dbReference type="EMBL" id="UINC01107925">
    <property type="protein sequence ID" value="SVC73663.1"/>
    <property type="molecule type" value="Genomic_DNA"/>
</dbReference>
<dbReference type="NCBIfam" id="TIGR01406">
    <property type="entry name" value="dnaQ_proteo"/>
    <property type="match status" value="1"/>
</dbReference>
<feature type="non-terminal residue" evidence="15">
    <location>
        <position position="212"/>
    </location>
</feature>
<evidence type="ECO:0000259" key="14">
    <source>
        <dbReference type="SMART" id="SM00479"/>
    </source>
</evidence>
<keyword evidence="8" id="KW-0479">Metal-binding</keyword>
<evidence type="ECO:0000256" key="13">
    <source>
        <dbReference type="ARBA" id="ARBA00023211"/>
    </source>
</evidence>
<keyword evidence="10" id="KW-0269">Exonuclease</keyword>
<keyword evidence="12" id="KW-0239">DNA-directed DNA polymerase</keyword>
<comment type="cofactor">
    <cofactor evidence="1">
        <name>Mn(2+)</name>
        <dbReference type="ChEBI" id="CHEBI:29035"/>
    </cofactor>
</comment>
<evidence type="ECO:0000256" key="7">
    <source>
        <dbReference type="ARBA" id="ARBA00022722"/>
    </source>
</evidence>
<dbReference type="PANTHER" id="PTHR30231">
    <property type="entry name" value="DNA POLYMERASE III SUBUNIT EPSILON"/>
    <property type="match status" value="1"/>
</dbReference>
<evidence type="ECO:0000256" key="10">
    <source>
        <dbReference type="ARBA" id="ARBA00022839"/>
    </source>
</evidence>
<dbReference type="InterPro" id="IPR006309">
    <property type="entry name" value="DnaQ_proteo"/>
</dbReference>
<dbReference type="NCBIfam" id="TIGR00573">
    <property type="entry name" value="dnaq"/>
    <property type="match status" value="1"/>
</dbReference>
<accession>A0A382PJV6</accession>
<protein>
    <recommendedName>
        <fullName evidence="3">DNA polymerase III subunit epsilon</fullName>
    </recommendedName>
</protein>
<evidence type="ECO:0000256" key="8">
    <source>
        <dbReference type="ARBA" id="ARBA00022723"/>
    </source>
</evidence>
<keyword evidence="7" id="KW-0540">Nuclease</keyword>
<dbReference type="InterPro" id="IPR012337">
    <property type="entry name" value="RNaseH-like_sf"/>
</dbReference>
<dbReference type="GO" id="GO:0045004">
    <property type="term" value="P:DNA replication proofreading"/>
    <property type="evidence" value="ECO:0007669"/>
    <property type="project" value="TreeGrafter"/>
</dbReference>
<evidence type="ECO:0000256" key="2">
    <source>
        <dbReference type="ARBA" id="ARBA00001946"/>
    </source>
</evidence>
<dbReference type="GO" id="GO:0003887">
    <property type="term" value="F:DNA-directed DNA polymerase activity"/>
    <property type="evidence" value="ECO:0007669"/>
    <property type="project" value="UniProtKB-KW"/>
</dbReference>
<dbReference type="GO" id="GO:0005829">
    <property type="term" value="C:cytosol"/>
    <property type="evidence" value="ECO:0007669"/>
    <property type="project" value="TreeGrafter"/>
</dbReference>
<name>A0A382PJV6_9ZZZZ</name>
<dbReference type="InterPro" id="IPR013520">
    <property type="entry name" value="Ribonucl_H"/>
</dbReference>
<evidence type="ECO:0000256" key="6">
    <source>
        <dbReference type="ARBA" id="ARBA00022705"/>
    </source>
</evidence>
<dbReference type="Pfam" id="PF00929">
    <property type="entry name" value="RNase_T"/>
    <property type="match status" value="1"/>
</dbReference>
<keyword evidence="6" id="KW-0235">DNA replication</keyword>
<evidence type="ECO:0000256" key="1">
    <source>
        <dbReference type="ARBA" id="ARBA00001936"/>
    </source>
</evidence>
<evidence type="ECO:0000256" key="12">
    <source>
        <dbReference type="ARBA" id="ARBA00022932"/>
    </source>
</evidence>
<evidence type="ECO:0000256" key="3">
    <source>
        <dbReference type="ARBA" id="ARBA00020352"/>
    </source>
</evidence>
<keyword evidence="13" id="KW-0464">Manganese</keyword>
<evidence type="ECO:0000256" key="5">
    <source>
        <dbReference type="ARBA" id="ARBA00022695"/>
    </source>
</evidence>
<evidence type="ECO:0000256" key="9">
    <source>
        <dbReference type="ARBA" id="ARBA00022801"/>
    </source>
</evidence>
<keyword evidence="9" id="KW-0378">Hydrolase</keyword>
<comment type="cofactor">
    <cofactor evidence="2">
        <name>Mg(2+)</name>
        <dbReference type="ChEBI" id="CHEBI:18420"/>
    </cofactor>
</comment>
<dbReference type="NCBIfam" id="NF004316">
    <property type="entry name" value="PRK05711.1"/>
    <property type="match status" value="1"/>
</dbReference>
<dbReference type="GO" id="GO:0046872">
    <property type="term" value="F:metal ion binding"/>
    <property type="evidence" value="ECO:0007669"/>
    <property type="project" value="UniProtKB-KW"/>
</dbReference>
<sequence length="212" mass="23821">MREVILDTETTGLNSDNGDRIVEIGCVELVNHVATGATYHQYVNPERPMPDEAFQIHGLSEAFLSEFPIMSDIIDEFLEFIGVAPLVIHNAEFDLRFLNAELARLDRPTLNNKRAIDTIHLARERFPRGSVSLNALCKRFSIDNSSRSFHGALLDAHLLASVYLELVGGKQRGFELSTKEIANEAIATDGNLRDSRNFAVKDEELRDHARFL</sequence>
<proteinExistence type="predicted"/>
<keyword evidence="5" id="KW-0548">Nucleotidyltransferase</keyword>